<dbReference type="InterPro" id="IPR047192">
    <property type="entry name" value="Euk_RPA1_DBD_C"/>
</dbReference>
<dbReference type="PANTHER" id="PTHR47165:SF4">
    <property type="entry name" value="OS03G0429900 PROTEIN"/>
    <property type="match status" value="1"/>
</dbReference>
<evidence type="ECO:0000259" key="16">
    <source>
        <dbReference type="Pfam" id="PF16900"/>
    </source>
</evidence>
<dbReference type="Pfam" id="PF04057">
    <property type="entry name" value="Rep-A_N"/>
    <property type="match status" value="1"/>
</dbReference>
<dbReference type="InterPro" id="IPR013955">
    <property type="entry name" value="Rep_factor-A_C"/>
</dbReference>
<comment type="similarity">
    <text evidence="2">Belongs to the replication factor A protein 1 family.</text>
</comment>
<dbReference type="InterPro" id="IPR007199">
    <property type="entry name" value="Rep_factor-A_N"/>
</dbReference>
<keyword evidence="4" id="KW-0479">Metal-binding</keyword>
<dbReference type="CDD" id="cd04474">
    <property type="entry name" value="RPA1_DBD_A"/>
    <property type="match status" value="1"/>
</dbReference>
<dbReference type="Pfam" id="PF02721">
    <property type="entry name" value="DUF223"/>
    <property type="match status" value="1"/>
</dbReference>
<dbReference type="InterPro" id="IPR003871">
    <property type="entry name" value="RFA1B/D_OB_1st"/>
</dbReference>
<evidence type="ECO:0000259" key="15">
    <source>
        <dbReference type="Pfam" id="PF08646"/>
    </source>
</evidence>
<protein>
    <recommendedName>
        <fullName evidence="9">Replication factor A protein 1</fullName>
    </recommendedName>
</protein>
<organism evidence="17">
    <name type="scientific">Timema californicum</name>
    <name type="common">California timema</name>
    <name type="synonym">Walking stick</name>
    <dbReference type="NCBI Taxonomy" id="61474"/>
    <lineage>
        <taxon>Eukaryota</taxon>
        <taxon>Metazoa</taxon>
        <taxon>Ecdysozoa</taxon>
        <taxon>Arthropoda</taxon>
        <taxon>Hexapoda</taxon>
        <taxon>Insecta</taxon>
        <taxon>Pterygota</taxon>
        <taxon>Neoptera</taxon>
        <taxon>Polyneoptera</taxon>
        <taxon>Phasmatodea</taxon>
        <taxon>Timematodea</taxon>
        <taxon>Timematoidea</taxon>
        <taxon>Timematidae</taxon>
        <taxon>Timema</taxon>
    </lineage>
</organism>
<dbReference type="GO" id="GO:0006260">
    <property type="term" value="P:DNA replication"/>
    <property type="evidence" value="ECO:0007669"/>
    <property type="project" value="UniProtKB-KW"/>
</dbReference>
<dbReference type="PANTHER" id="PTHR47165">
    <property type="entry name" value="OS03G0429900 PROTEIN"/>
    <property type="match status" value="1"/>
</dbReference>
<dbReference type="SUPFAM" id="SSF50249">
    <property type="entry name" value="Nucleic acid-binding proteins"/>
    <property type="match status" value="4"/>
</dbReference>
<evidence type="ECO:0000256" key="9">
    <source>
        <dbReference type="ARBA" id="ARBA00033010"/>
    </source>
</evidence>
<dbReference type="EMBL" id="OE183135">
    <property type="protein sequence ID" value="CAD7575364.1"/>
    <property type="molecule type" value="Genomic_DNA"/>
</dbReference>
<keyword evidence="3" id="KW-0235">DNA replication</keyword>
<keyword evidence="6" id="KW-0862">Zinc</keyword>
<evidence type="ECO:0000256" key="7">
    <source>
        <dbReference type="ARBA" id="ARBA00023125"/>
    </source>
</evidence>
<dbReference type="AlphaFoldDB" id="A0A7R9PA29"/>
<evidence type="ECO:0000259" key="13">
    <source>
        <dbReference type="Pfam" id="PF02721"/>
    </source>
</evidence>
<feature type="region of interest" description="Disordered" evidence="12">
    <location>
        <begin position="1"/>
        <end position="20"/>
    </location>
</feature>
<keyword evidence="8" id="KW-0539">Nucleus</keyword>
<feature type="compositionally biased region" description="Polar residues" evidence="12">
    <location>
        <begin position="619"/>
        <end position="628"/>
    </location>
</feature>
<evidence type="ECO:0000256" key="1">
    <source>
        <dbReference type="ARBA" id="ARBA00004123"/>
    </source>
</evidence>
<feature type="region of interest" description="Disordered" evidence="12">
    <location>
        <begin position="607"/>
        <end position="628"/>
    </location>
</feature>
<dbReference type="CDD" id="cd04475">
    <property type="entry name" value="RPA1_DBD_B"/>
    <property type="match status" value="1"/>
</dbReference>
<dbReference type="CDD" id="cd04476">
    <property type="entry name" value="RPA1_DBD_C"/>
    <property type="match status" value="1"/>
</dbReference>
<feature type="domain" description="Replication protein A OB" evidence="16">
    <location>
        <begin position="315"/>
        <end position="365"/>
    </location>
</feature>
<comment type="subcellular location">
    <subcellularLocation>
        <location evidence="1">Nucleus</location>
    </subcellularLocation>
</comment>
<name>A0A7R9PA29_TIMCA</name>
<dbReference type="GO" id="GO:0008270">
    <property type="term" value="F:zinc ion binding"/>
    <property type="evidence" value="ECO:0007669"/>
    <property type="project" value="UniProtKB-KW"/>
</dbReference>
<dbReference type="Pfam" id="PF08646">
    <property type="entry name" value="Rep_fac-A_C"/>
    <property type="match status" value="1"/>
</dbReference>
<keyword evidence="5" id="KW-0863">Zinc-finger</keyword>
<dbReference type="InterPro" id="IPR031657">
    <property type="entry name" value="REPA_OB_2"/>
</dbReference>
<sequence>MRGGTVENPTMQILGSRKMGGDATSERYRLLLSDGRHLNSFAMLATQLNEKVISGELSDYTVVQINRHITSMIQQFWQGREVSLLFPSKIIVGPLTWNISPLIEHMTWNVSPRVMIILDLNVLAPGSQVGQKIGQPVPYIEGGSETGAQAAKPPPMPQQQMVSNKVMYGAKVPSKTTNGPSKGLAPTPDNDMKCQPISAVCPYNSAGRIKARVTLKTPIKTWSNARGEGKLFSLNLVDESGEIRATAFNESVDKFYESLEMNKVYFFSNYSVKPANKNFSNVNHDYEITFNSSTQVSPCLNDSDVPTTQFNFIPINKIAENDPTSFVDVIGVCKNVGDVVTFTARTTNKELKKRDITLVDQSNTSAGRINEFGGGRSVSMTQASIMLVNPDIPEAHRLKGWFDNYGVTQETVNISARTGTGGVGVDGNWMSFKEVHDAQLGGGEKPDYFNCKATVLLVRSENATYRACPQGDCNKKVVDMGNDMYRCEKCQAEYPNFKYRLLLSMCLGDWTSNQWVTCFQEVAEEILGVTAQEVGTAENTDQNMYNSFFKNATFKSFIFKLRAKMEFYNDERRLKVTIVQVKPINFKEYNITLLDNIKKLSDVDFTKEEKPPPVHPTKIRTSISPSSAVEQLNTTSALADYDTEAGDIYTNSDVIFSPPPQVQSVRQRARKEALIDSTVTGYIRNKPTLIMNSKVQLV</sequence>
<dbReference type="InterPro" id="IPR012340">
    <property type="entry name" value="NA-bd_OB-fold"/>
</dbReference>
<evidence type="ECO:0000256" key="4">
    <source>
        <dbReference type="ARBA" id="ARBA00022723"/>
    </source>
</evidence>
<evidence type="ECO:0000256" key="8">
    <source>
        <dbReference type="ARBA" id="ARBA00023242"/>
    </source>
</evidence>
<dbReference type="FunFam" id="2.40.50.140:FF:000041">
    <property type="entry name" value="Replication protein A subunit"/>
    <property type="match status" value="1"/>
</dbReference>
<comment type="subunit">
    <text evidence="11">Component of the heterotrimeric canonical replication protein A complex (RPA).</text>
</comment>
<dbReference type="Pfam" id="PF16900">
    <property type="entry name" value="REPA_OB_2"/>
    <property type="match status" value="1"/>
</dbReference>
<feature type="domain" description="Replication protein A 70 kDa DNA-binding subunit B/D first OB fold" evidence="13">
    <location>
        <begin position="196"/>
        <end position="299"/>
    </location>
</feature>
<evidence type="ECO:0000256" key="11">
    <source>
        <dbReference type="ARBA" id="ARBA00062035"/>
    </source>
</evidence>
<comment type="function">
    <text evidence="10">As part of the heterotrimeric replication protein A complex (RPA/RP-A), binds and stabilizes single-stranded DNA intermediates, that form during DNA replication or upon DNA stress. It prevents their reannealing and in parallel, recruits and activates different proteins and complexes involved in DNA metabolism. Thereby, it plays an essential role both in DNA replication and the cellular response to DNA damage.</text>
</comment>
<accession>A0A7R9PA29</accession>
<evidence type="ECO:0000256" key="5">
    <source>
        <dbReference type="ARBA" id="ARBA00022771"/>
    </source>
</evidence>
<evidence type="ECO:0000256" key="12">
    <source>
        <dbReference type="SAM" id="MobiDB-lite"/>
    </source>
</evidence>
<reference evidence="17" key="1">
    <citation type="submission" date="2020-11" db="EMBL/GenBank/DDBJ databases">
        <authorList>
            <person name="Tran Van P."/>
        </authorList>
    </citation>
    <scope>NUCLEOTIDE SEQUENCE</scope>
</reference>
<dbReference type="GO" id="GO:0003677">
    <property type="term" value="F:DNA binding"/>
    <property type="evidence" value="ECO:0007669"/>
    <property type="project" value="UniProtKB-KW"/>
</dbReference>
<dbReference type="FunFam" id="2.40.50.140:FF:000090">
    <property type="entry name" value="Replication protein A subunit"/>
    <property type="match status" value="1"/>
</dbReference>
<evidence type="ECO:0000259" key="14">
    <source>
        <dbReference type="Pfam" id="PF04057"/>
    </source>
</evidence>
<gene>
    <name evidence="17" type="ORF">TCMB3V08_LOCUS7959</name>
</gene>
<evidence type="ECO:0000313" key="17">
    <source>
        <dbReference type="EMBL" id="CAD7575364.1"/>
    </source>
</evidence>
<feature type="domain" description="Replication factor A C-terminal" evidence="15">
    <location>
        <begin position="448"/>
        <end position="590"/>
    </location>
</feature>
<proteinExistence type="inferred from homology"/>
<evidence type="ECO:0000256" key="3">
    <source>
        <dbReference type="ARBA" id="ARBA00022705"/>
    </source>
</evidence>
<dbReference type="GO" id="GO:0005634">
    <property type="term" value="C:nucleus"/>
    <property type="evidence" value="ECO:0007669"/>
    <property type="project" value="UniProtKB-SubCell"/>
</dbReference>
<feature type="region of interest" description="Disordered" evidence="12">
    <location>
        <begin position="140"/>
        <end position="159"/>
    </location>
</feature>
<dbReference type="Gene3D" id="2.40.50.140">
    <property type="entry name" value="Nucleic acid-binding proteins"/>
    <property type="match status" value="5"/>
</dbReference>
<keyword evidence="7" id="KW-0238">DNA-binding</keyword>
<evidence type="ECO:0000256" key="10">
    <source>
        <dbReference type="ARBA" id="ARBA00058595"/>
    </source>
</evidence>
<feature type="domain" description="Replication factor-A protein 1 N-terminal" evidence="14">
    <location>
        <begin position="5"/>
        <end position="79"/>
    </location>
</feature>
<evidence type="ECO:0000256" key="6">
    <source>
        <dbReference type="ARBA" id="ARBA00022833"/>
    </source>
</evidence>
<evidence type="ECO:0000256" key="2">
    <source>
        <dbReference type="ARBA" id="ARBA00005690"/>
    </source>
</evidence>